<dbReference type="Proteomes" id="UP001157915">
    <property type="component" value="Unassembled WGS sequence"/>
</dbReference>
<gene>
    <name evidence="1" type="ORF">SAMN06265367_102402</name>
</gene>
<dbReference type="RefSeq" id="WP_283412199.1">
    <property type="nucleotide sequence ID" value="NZ_FXUA01000002.1"/>
</dbReference>
<keyword evidence="2" id="KW-1185">Reference proteome</keyword>
<accession>A0ABY1NPH4</accession>
<comment type="caution">
    <text evidence="1">The sequence shown here is derived from an EMBL/GenBank/DDBJ whole genome shotgun (WGS) entry which is preliminary data.</text>
</comment>
<dbReference type="EMBL" id="FXUA01000002">
    <property type="protein sequence ID" value="SMP14867.1"/>
    <property type="molecule type" value="Genomic_DNA"/>
</dbReference>
<organism evidence="1 2">
    <name type="scientific">Algoriphagus winogradskyi</name>
    <dbReference type="NCBI Taxonomy" id="237017"/>
    <lineage>
        <taxon>Bacteria</taxon>
        <taxon>Pseudomonadati</taxon>
        <taxon>Bacteroidota</taxon>
        <taxon>Cytophagia</taxon>
        <taxon>Cytophagales</taxon>
        <taxon>Cyclobacteriaceae</taxon>
        <taxon>Algoriphagus</taxon>
    </lineage>
</organism>
<protein>
    <submittedName>
        <fullName evidence="1">Uncharacterized protein</fullName>
    </submittedName>
</protein>
<name>A0ABY1NPH4_9BACT</name>
<sequence length="211" mass="23571">MWNLRDLHSIIFFYSISEEVEFESSMDERKRLELFDTFKRSISVARNEIMASNNVSNVSRLNQEELAMVLEGEIRPVATNILYYYGFSDQEIIEEFGSLDSPDISLTAQVIVLLEEELAQNRLIYFLDESDIYYSSLFGISSALAQSDTIGGCLADAVGISAVFAVLEGGANKKMKKAAIRKAIRKVVGRSLGVIGTTLAVYDFSDCMGWL</sequence>
<proteinExistence type="predicted"/>
<evidence type="ECO:0000313" key="2">
    <source>
        <dbReference type="Proteomes" id="UP001157915"/>
    </source>
</evidence>
<reference evidence="1 2" key="1">
    <citation type="submission" date="2017-05" db="EMBL/GenBank/DDBJ databases">
        <authorList>
            <person name="Varghese N."/>
            <person name="Submissions S."/>
        </authorList>
    </citation>
    <scope>NUCLEOTIDE SEQUENCE [LARGE SCALE GENOMIC DNA]</scope>
    <source>
        <strain evidence="1 2">DSM 15360</strain>
    </source>
</reference>
<evidence type="ECO:0000313" key="1">
    <source>
        <dbReference type="EMBL" id="SMP14867.1"/>
    </source>
</evidence>